<comment type="caution">
    <text evidence="4">The sequence shown here is derived from an EMBL/GenBank/DDBJ whole genome shotgun (WGS) entry which is preliminary data.</text>
</comment>
<dbReference type="GO" id="GO:0008270">
    <property type="term" value="F:zinc ion binding"/>
    <property type="evidence" value="ECO:0007669"/>
    <property type="project" value="UniProtKB-KW"/>
</dbReference>
<keyword evidence="1" id="KW-0863">Zinc-finger</keyword>
<dbReference type="EMBL" id="JBJQOH010000002">
    <property type="protein sequence ID" value="KAL3698480.1"/>
    <property type="molecule type" value="Genomic_DNA"/>
</dbReference>
<feature type="domain" description="CCHC-type" evidence="3">
    <location>
        <begin position="222"/>
        <end position="238"/>
    </location>
</feature>
<keyword evidence="1" id="KW-0479">Metal-binding</keyword>
<evidence type="ECO:0000259" key="3">
    <source>
        <dbReference type="PROSITE" id="PS50158"/>
    </source>
</evidence>
<feature type="region of interest" description="Disordered" evidence="2">
    <location>
        <begin position="1"/>
        <end position="24"/>
    </location>
</feature>
<evidence type="ECO:0000256" key="1">
    <source>
        <dbReference type="PROSITE-ProRule" id="PRU00047"/>
    </source>
</evidence>
<evidence type="ECO:0000256" key="2">
    <source>
        <dbReference type="SAM" id="MobiDB-lite"/>
    </source>
</evidence>
<dbReference type="AlphaFoldDB" id="A0ABD3I7V9"/>
<dbReference type="SMART" id="SM00343">
    <property type="entry name" value="ZnF_C2HC"/>
    <property type="match status" value="1"/>
</dbReference>
<sequence>MASGSRLVDGRAVSPPGPSFSRAPVGRVVSYEQEACSPGVRAWRPFTAKERQGGQRDRAGSFPFGLDRVEWLEHRPPDDPQVEWEEGVTWDIIEKELSSLSVSAADDEGVSGDIWVVDLDVSKVYARLGRLRKMAVVLQALESSPKRDRIVSWVQDTIENRLGAIGRVIHHSLDKQTDLRYANVRGCVLIDISLDLPKFIGIKIPWLRTYLQPVVFTRLPDRCFVCHGQGHWARTCPKRQAPERQVAVEPPAAQAESSKSKEDLGVRSGSAGVGVDLDGFTPVWSKAAVRSGSVGGSQMGAASSINQFAVLEWSKDEGMQELTGEVNSVAAEDTTIVEITPRDFPIVELETAQAMEEDPALGWTEAGGYFVEGKGVEDPLEEAVSPTEVEVGETTFGKQPHDKKRSSSGLGASHGKPFKKSSGRSHFS</sequence>
<dbReference type="InterPro" id="IPR001878">
    <property type="entry name" value="Znf_CCHC"/>
</dbReference>
<organism evidence="4 5">
    <name type="scientific">Riccia sorocarpa</name>
    <dbReference type="NCBI Taxonomy" id="122646"/>
    <lineage>
        <taxon>Eukaryota</taxon>
        <taxon>Viridiplantae</taxon>
        <taxon>Streptophyta</taxon>
        <taxon>Embryophyta</taxon>
        <taxon>Marchantiophyta</taxon>
        <taxon>Marchantiopsida</taxon>
        <taxon>Marchantiidae</taxon>
        <taxon>Marchantiales</taxon>
        <taxon>Ricciaceae</taxon>
        <taxon>Riccia</taxon>
    </lineage>
</organism>
<accession>A0ABD3I7V9</accession>
<dbReference type="PROSITE" id="PS50158">
    <property type="entry name" value="ZF_CCHC"/>
    <property type="match status" value="1"/>
</dbReference>
<dbReference type="SUPFAM" id="SSF57756">
    <property type="entry name" value="Retrovirus zinc finger-like domains"/>
    <property type="match status" value="1"/>
</dbReference>
<evidence type="ECO:0000313" key="4">
    <source>
        <dbReference type="EMBL" id="KAL3698480.1"/>
    </source>
</evidence>
<dbReference type="Gene3D" id="4.10.60.10">
    <property type="entry name" value="Zinc finger, CCHC-type"/>
    <property type="match status" value="1"/>
</dbReference>
<feature type="region of interest" description="Disordered" evidence="2">
    <location>
        <begin position="377"/>
        <end position="428"/>
    </location>
</feature>
<evidence type="ECO:0000313" key="5">
    <source>
        <dbReference type="Proteomes" id="UP001633002"/>
    </source>
</evidence>
<feature type="compositionally biased region" description="Basic residues" evidence="2">
    <location>
        <begin position="416"/>
        <end position="428"/>
    </location>
</feature>
<gene>
    <name evidence="4" type="ORF">R1sor_012556</name>
</gene>
<keyword evidence="5" id="KW-1185">Reference proteome</keyword>
<keyword evidence="1" id="KW-0862">Zinc</keyword>
<dbReference type="Proteomes" id="UP001633002">
    <property type="component" value="Unassembled WGS sequence"/>
</dbReference>
<reference evidence="4 5" key="1">
    <citation type="submission" date="2024-09" db="EMBL/GenBank/DDBJ databases">
        <title>Chromosome-scale assembly of Riccia sorocarpa.</title>
        <authorList>
            <person name="Paukszto L."/>
        </authorList>
    </citation>
    <scope>NUCLEOTIDE SEQUENCE [LARGE SCALE GENOMIC DNA]</scope>
    <source>
        <strain evidence="4">LP-2024</strain>
        <tissue evidence="4">Aerial parts of the thallus</tissue>
    </source>
</reference>
<feature type="region of interest" description="Disordered" evidence="2">
    <location>
        <begin position="236"/>
        <end position="267"/>
    </location>
</feature>
<protein>
    <recommendedName>
        <fullName evidence="3">CCHC-type domain-containing protein</fullName>
    </recommendedName>
</protein>
<dbReference type="InterPro" id="IPR036875">
    <property type="entry name" value="Znf_CCHC_sf"/>
</dbReference>
<proteinExistence type="predicted"/>
<name>A0ABD3I7V9_9MARC</name>